<keyword evidence="2" id="KW-1185">Reference proteome</keyword>
<organism evidence="1 2">
    <name type="scientific">Polyplax serrata</name>
    <name type="common">Common mouse louse</name>
    <dbReference type="NCBI Taxonomy" id="468196"/>
    <lineage>
        <taxon>Eukaryota</taxon>
        <taxon>Metazoa</taxon>
        <taxon>Ecdysozoa</taxon>
        <taxon>Arthropoda</taxon>
        <taxon>Hexapoda</taxon>
        <taxon>Insecta</taxon>
        <taxon>Pterygota</taxon>
        <taxon>Neoptera</taxon>
        <taxon>Paraneoptera</taxon>
        <taxon>Psocodea</taxon>
        <taxon>Troctomorpha</taxon>
        <taxon>Phthiraptera</taxon>
        <taxon>Anoplura</taxon>
        <taxon>Polyplacidae</taxon>
        <taxon>Polyplax</taxon>
    </lineage>
</organism>
<dbReference type="EMBL" id="JAWJWF010000045">
    <property type="protein sequence ID" value="KAK6627215.1"/>
    <property type="molecule type" value="Genomic_DNA"/>
</dbReference>
<protein>
    <submittedName>
        <fullName evidence="1">Uncharacterized protein</fullName>
    </submittedName>
</protein>
<dbReference type="Proteomes" id="UP001359485">
    <property type="component" value="Unassembled WGS sequence"/>
</dbReference>
<evidence type="ECO:0000313" key="2">
    <source>
        <dbReference type="Proteomes" id="UP001359485"/>
    </source>
</evidence>
<sequence length="93" mass="10773">MNADYCQTRQCIITIGFSSLSDVFEEEEFANRARAPPNAFLCKNAREFKCKNTQRVNNNKFRNIGFGVRKARSSKDTWDASRRWDITKETSNA</sequence>
<evidence type="ECO:0000313" key="1">
    <source>
        <dbReference type="EMBL" id="KAK6627215.1"/>
    </source>
</evidence>
<proteinExistence type="predicted"/>
<gene>
    <name evidence="1" type="ORF">RUM44_009692</name>
</gene>
<reference evidence="1 2" key="1">
    <citation type="submission" date="2023-09" db="EMBL/GenBank/DDBJ databases">
        <title>Genomes of two closely related lineages of the louse Polyplax serrata with different host specificities.</title>
        <authorList>
            <person name="Martinu J."/>
            <person name="Tarabai H."/>
            <person name="Stefka J."/>
            <person name="Hypsa V."/>
        </authorList>
    </citation>
    <scope>NUCLEOTIDE SEQUENCE [LARGE SCALE GENOMIC DNA]</scope>
    <source>
        <strain evidence="1">98ZLc_SE</strain>
    </source>
</reference>
<comment type="caution">
    <text evidence="1">The sequence shown here is derived from an EMBL/GenBank/DDBJ whole genome shotgun (WGS) entry which is preliminary data.</text>
</comment>
<accession>A0ABR1ATF6</accession>
<name>A0ABR1ATF6_POLSC</name>